<dbReference type="AlphaFoldDB" id="A0A2T2WUK0"/>
<proteinExistence type="predicted"/>
<evidence type="ECO:0000313" key="2">
    <source>
        <dbReference type="Proteomes" id="UP000242699"/>
    </source>
</evidence>
<sequence>MRTQLLDLNYEAVGLELASVGDILIMAGSDPALDPLRQTNAVFKVDNTEFCGHLMTSSCQVIRERTRVPTGANLTVQHPDDKVSEYVQHLE</sequence>
<dbReference type="InterPro" id="IPR029068">
    <property type="entry name" value="Glyas_Bleomycin-R_OHBP_Dase"/>
</dbReference>
<evidence type="ECO:0000313" key="1">
    <source>
        <dbReference type="EMBL" id="PSR25914.1"/>
    </source>
</evidence>
<gene>
    <name evidence="1" type="ORF">C7B43_15665</name>
</gene>
<comment type="caution">
    <text evidence="1">The sequence shown here is derived from an EMBL/GenBank/DDBJ whole genome shotgun (WGS) entry which is preliminary data.</text>
</comment>
<accession>A0A2T2WUK0</accession>
<dbReference type="Gene3D" id="3.10.180.10">
    <property type="entry name" value="2,3-Dihydroxybiphenyl 1,2-Dioxygenase, domain 1"/>
    <property type="match status" value="1"/>
</dbReference>
<reference evidence="1 2" key="1">
    <citation type="journal article" date="2014" name="BMC Genomics">
        <title>Comparison of environmental and isolate Sulfobacillus genomes reveals diverse carbon, sulfur, nitrogen, and hydrogen metabolisms.</title>
        <authorList>
            <person name="Justice N.B."/>
            <person name="Norman A."/>
            <person name="Brown C.T."/>
            <person name="Singh A."/>
            <person name="Thomas B.C."/>
            <person name="Banfield J.F."/>
        </authorList>
    </citation>
    <scope>NUCLEOTIDE SEQUENCE [LARGE SCALE GENOMIC DNA]</scope>
    <source>
        <strain evidence="1">AMDSBA1</strain>
    </source>
</reference>
<dbReference type="EMBL" id="PXYT01000047">
    <property type="protein sequence ID" value="PSR25914.1"/>
    <property type="molecule type" value="Genomic_DNA"/>
</dbReference>
<name>A0A2T2WUK0_9FIRM</name>
<protein>
    <submittedName>
        <fullName evidence="1">Glyoxalase</fullName>
    </submittedName>
</protein>
<dbReference type="Proteomes" id="UP000242699">
    <property type="component" value="Unassembled WGS sequence"/>
</dbReference>
<organism evidence="1 2">
    <name type="scientific">Sulfobacillus benefaciens</name>
    <dbReference type="NCBI Taxonomy" id="453960"/>
    <lineage>
        <taxon>Bacteria</taxon>
        <taxon>Bacillati</taxon>
        <taxon>Bacillota</taxon>
        <taxon>Clostridia</taxon>
        <taxon>Eubacteriales</taxon>
        <taxon>Clostridiales Family XVII. Incertae Sedis</taxon>
        <taxon>Sulfobacillus</taxon>
    </lineage>
</organism>